<dbReference type="KEGG" id="vg:18506187"/>
<evidence type="ECO:0000313" key="4">
    <source>
        <dbReference type="Proteomes" id="UP000203363"/>
    </source>
</evidence>
<proteinExistence type="predicted"/>
<evidence type="ECO:0000313" key="3">
    <source>
        <dbReference type="EMBL" id="AHJ86586.1"/>
    </source>
</evidence>
<gene>
    <name evidence="3" type="ORF">Jolie2_36</name>
</gene>
<name>W8EGT1_9CAUD</name>
<evidence type="ECO:0000259" key="2">
    <source>
        <dbReference type="Pfam" id="PF12961"/>
    </source>
</evidence>
<dbReference type="GeneID" id="18506187"/>
<keyword evidence="1" id="KW-0175">Coiled coil</keyword>
<feature type="domain" description="DUF3850" evidence="2">
    <location>
        <begin position="3"/>
        <end position="76"/>
    </location>
</feature>
<protein>
    <recommendedName>
        <fullName evidence="2">DUF3850 domain-containing protein</fullName>
    </recommendedName>
</protein>
<accession>W8EGT1</accession>
<keyword evidence="4" id="KW-1185">Reference proteome</keyword>
<feature type="coiled-coil region" evidence="1">
    <location>
        <begin position="82"/>
        <end position="109"/>
    </location>
</feature>
<dbReference type="Proteomes" id="UP000203363">
    <property type="component" value="Segment"/>
</dbReference>
<dbReference type="OrthoDB" id="24333at10239"/>
<dbReference type="Gene3D" id="2.30.130.30">
    <property type="entry name" value="Hypothetical protein"/>
    <property type="match status" value="1"/>
</dbReference>
<evidence type="ECO:0000256" key="1">
    <source>
        <dbReference type="SAM" id="Coils"/>
    </source>
</evidence>
<dbReference type="EMBL" id="KJ410133">
    <property type="protein sequence ID" value="AHJ86586.1"/>
    <property type="molecule type" value="Genomic_DNA"/>
</dbReference>
<organism evidence="3 4">
    <name type="scientific">Mycobacterium phage Jolie2</name>
    <dbReference type="NCBI Taxonomy" id="1458831"/>
    <lineage>
        <taxon>Viruses</taxon>
        <taxon>Duplodnaviria</taxon>
        <taxon>Heunggongvirae</taxon>
        <taxon>Uroviricota</taxon>
        <taxon>Caudoviricetes</taxon>
        <taxon>Gclasvirinae</taxon>
        <taxon>Jolieduovirus</taxon>
        <taxon>Jolieduovirus jolie2</taxon>
    </lineage>
</organism>
<dbReference type="InterPro" id="IPR039440">
    <property type="entry name" value="DUF3850"/>
</dbReference>
<dbReference type="Pfam" id="PF12961">
    <property type="entry name" value="DUF3850"/>
    <property type="match status" value="1"/>
</dbReference>
<reference evidence="3 4" key="1">
    <citation type="journal article" date="2014" name="Genome Announc.">
        <title>Complete genome sequences of nine mycobacteriophages.</title>
        <authorList>
            <person name="Franceschelli J.J."/>
            <person name="Suarez C.A."/>
            <person name="Teran L."/>
            <person name="Raya R.R."/>
            <person name="Morbidoni H.R."/>
        </authorList>
    </citation>
    <scope>NUCLEOTIDE SEQUENCE [LARGE SCALE GENOMIC DNA]</scope>
</reference>
<dbReference type="RefSeq" id="YP_009009693.1">
    <property type="nucleotide sequence ID" value="NC_023604.1"/>
</dbReference>
<sequence length="116" mass="13603">MTTHDVKVDPFEYERIRTNEKHTLVFFRGERDYQAGDTLRLWRNDTTPEYRYSTERAIGHVGHDVQGVDSRYVVLSLLDPRVGRLTDRMAEADRELVRLTRSNASLRARARRLAGR</sequence>